<dbReference type="Pfam" id="PF05193">
    <property type="entry name" value="Peptidase_M16_C"/>
    <property type="match status" value="2"/>
</dbReference>
<keyword evidence="6" id="KW-0482">Metalloprotease</keyword>
<comment type="similarity">
    <text evidence="1">Belongs to the peptidase M16 family.</text>
</comment>
<evidence type="ECO:0000259" key="7">
    <source>
        <dbReference type="Pfam" id="PF00675"/>
    </source>
</evidence>
<name>A0A195DS44_9HYME</name>
<evidence type="ECO:0000256" key="6">
    <source>
        <dbReference type="ARBA" id="ARBA00023049"/>
    </source>
</evidence>
<keyword evidence="4" id="KW-0378">Hydrolase</keyword>
<reference evidence="10 11" key="1">
    <citation type="submission" date="2015-09" db="EMBL/GenBank/DDBJ databases">
        <title>Trachymyrmex cornetzi WGS genome.</title>
        <authorList>
            <person name="Nygaard S."/>
            <person name="Hu H."/>
            <person name="Boomsma J."/>
            <person name="Zhang G."/>
        </authorList>
    </citation>
    <scope>NUCLEOTIDE SEQUENCE [LARGE SCALE GENOMIC DNA]</scope>
    <source>
        <strain evidence="10">Tcor2-1</strain>
        <tissue evidence="10">Whole body</tissue>
    </source>
</reference>
<dbReference type="GO" id="GO:0046872">
    <property type="term" value="F:metal ion binding"/>
    <property type="evidence" value="ECO:0007669"/>
    <property type="project" value="UniProtKB-KW"/>
</dbReference>
<dbReference type="GO" id="GO:0008237">
    <property type="term" value="F:metallopeptidase activity"/>
    <property type="evidence" value="ECO:0007669"/>
    <property type="project" value="UniProtKB-KW"/>
</dbReference>
<evidence type="ECO:0000259" key="9">
    <source>
        <dbReference type="Pfam" id="PF16187"/>
    </source>
</evidence>
<dbReference type="InterPro" id="IPR050626">
    <property type="entry name" value="Peptidase_M16"/>
</dbReference>
<dbReference type="Proteomes" id="UP000078492">
    <property type="component" value="Unassembled WGS sequence"/>
</dbReference>
<feature type="domain" description="Peptidase M16 N-terminal" evidence="7">
    <location>
        <begin position="1"/>
        <end position="77"/>
    </location>
</feature>
<dbReference type="InterPro" id="IPR007863">
    <property type="entry name" value="Peptidase_M16_C"/>
</dbReference>
<evidence type="ECO:0000256" key="2">
    <source>
        <dbReference type="ARBA" id="ARBA00022670"/>
    </source>
</evidence>
<keyword evidence="2" id="KW-0645">Protease</keyword>
<keyword evidence="3" id="KW-0479">Metal-binding</keyword>
<dbReference type="InterPro" id="IPR032632">
    <property type="entry name" value="Peptidase_M16_M"/>
</dbReference>
<dbReference type="InterPro" id="IPR011765">
    <property type="entry name" value="Pept_M16_N"/>
</dbReference>
<dbReference type="Pfam" id="PF16187">
    <property type="entry name" value="Peptidase_M16_M"/>
    <property type="match status" value="1"/>
</dbReference>
<dbReference type="PANTHER" id="PTHR43690:SF18">
    <property type="entry name" value="INSULIN-DEGRADING ENZYME-RELATED"/>
    <property type="match status" value="1"/>
</dbReference>
<dbReference type="EMBL" id="KQ980530">
    <property type="protein sequence ID" value="KYN15627.1"/>
    <property type="molecule type" value="Genomic_DNA"/>
</dbReference>
<keyword evidence="11" id="KW-1185">Reference proteome</keyword>
<dbReference type="STRING" id="471704.A0A195DS44"/>
<evidence type="ECO:0000313" key="10">
    <source>
        <dbReference type="EMBL" id="KYN15627.1"/>
    </source>
</evidence>
<dbReference type="GO" id="GO:0006508">
    <property type="term" value="P:proteolysis"/>
    <property type="evidence" value="ECO:0007669"/>
    <property type="project" value="UniProtKB-KW"/>
</dbReference>
<evidence type="ECO:0000256" key="3">
    <source>
        <dbReference type="ARBA" id="ARBA00022723"/>
    </source>
</evidence>
<evidence type="ECO:0000313" key="11">
    <source>
        <dbReference type="Proteomes" id="UP000078492"/>
    </source>
</evidence>
<organism evidence="10 11">
    <name type="scientific">Trachymyrmex cornetzi</name>
    <dbReference type="NCBI Taxonomy" id="471704"/>
    <lineage>
        <taxon>Eukaryota</taxon>
        <taxon>Metazoa</taxon>
        <taxon>Ecdysozoa</taxon>
        <taxon>Arthropoda</taxon>
        <taxon>Hexapoda</taxon>
        <taxon>Insecta</taxon>
        <taxon>Pterygota</taxon>
        <taxon>Neoptera</taxon>
        <taxon>Endopterygota</taxon>
        <taxon>Hymenoptera</taxon>
        <taxon>Apocrita</taxon>
        <taxon>Aculeata</taxon>
        <taxon>Formicoidea</taxon>
        <taxon>Formicidae</taxon>
        <taxon>Myrmicinae</taxon>
        <taxon>Trachymyrmex</taxon>
    </lineage>
</organism>
<dbReference type="InterPro" id="IPR011249">
    <property type="entry name" value="Metalloenz_LuxS/M16"/>
</dbReference>
<sequence length="1349" mass="157532">MVFVGSEKYTEEEGFGTFIEKRGGTVCVSTDSEQTTFYFTIQEKFLLPALDRFAQGFIKPLIMNDNITRERQNIVHEDILVHCDESKKEQPLSSAQTDAVNKYIRNISMMCSNNMDDNKLCEELHKFRNRYYSAHRMTIAIQAKFPLSTLEKFVTKCFVDVPSNRLSPDDYVNSVSFDTLEIERVFMKTRSHLSHVMVKQEVTWTVPLPSDFYYSKPHEYLAWIIRHGGKGSLTSYLRNKMPNCISLGDNVQCSSETFLKYNCIYTMFKITVVLFCEKQEHLKEVLDAIFSFINLLKKDDPHKRTIYYDIYKIMEYNFSDVKLSILKLIHYTYVDMHTALSSVNFKEFRCFVKSFTDHLYIQCLVQGNITPDDALVTIRECLEIVNCGPLLSNTLQQMTVIQIPLGISCCKLKSFNKTNRTSVVTNYYQVGITSFNLSVLLDLMMDDSFESFIEKYGGSVGVLTDSEQTTFYFAIQEEHLFPALDRFAQGFIKPLMTKDIITRERENIIHEYELVHCDESKEQALSSAQTDPVNKYIRDSSMMFINNMDDNKLYEELHKFRNRYYSAHRMTIAIQAKLSLSTLEKFVAKCFVDVPSNRLSPDYYIPSVSFDSLEIAKVLIETRPHLSHVMVKQEVTWTMHLPLSFYNSKPYEYLAWIIRHRGKGSLTSYLRNKMPSCISLDDNVQCSSETSMTYNCICTIFKITVKLFCEEQEHLKQVLDTIFSFINLLKKDDPHKRTIYYDIYKIMKYNFRFIDEKDSVDYIVSLCKGMHFYPPRDYITANELICIKYNPEDIQKCLNYLKPETAIITILQKKPLPLTIDHNEVQSHVNWDGKKHIYIEVSKEYIEHWKSIEPLSNFHLPLKNVFIASDFSLISIPEKVSKYPVKIYNDHISEIWYCPNLKFRLPKCYVNFQFVSTIGVQSPKNAVIMEMYCHALKLLLFEELYPAVVAGFEYHVHTSYKGIIIEINGFSEKLLLLRTIAKCMVDCPALVTESLFECCKVRLLDEGYYSKAFMNPFVFINDVKLSILKLIHYTYVDMHTALSSVNFKEFRCFVKSFTDHLYIQCLVQGNITPDDALVTIRECLEIVNCGPLLSNTLHQMIVMQIPLGISCCKLKSFNKTDQTSMVTNYYQVGITSFKLSVLLHMMTEVMNEMICVWIVDKKLQFKIILCDYDNINGVLGYFITVYADANKYTTEHIDQQIEAFLQFFHENLKDSHETNLDDFKKIAEKTNRYFDNAFSEEVNRNWSEIITGKYVFDRYEREMLVMKDIKINDLKECFAKHTENGSNFRKLSIHVVGNDPENIAVEKENKHFTLEYINDDQQETGNHRIVDVKDYKKYLYTYPLKAKNN</sequence>
<feature type="domain" description="Peptidase M16 C-terminal" evidence="8">
    <location>
        <begin position="554"/>
        <end position="734"/>
    </location>
</feature>
<proteinExistence type="inferred from homology"/>
<protein>
    <submittedName>
        <fullName evidence="10">Nardilysin</fullName>
    </submittedName>
</protein>
<accession>A0A195DS44</accession>
<feature type="domain" description="Peptidase M16 N-terminal" evidence="7">
    <location>
        <begin position="447"/>
        <end position="524"/>
    </location>
</feature>
<evidence type="ECO:0000256" key="4">
    <source>
        <dbReference type="ARBA" id="ARBA00022801"/>
    </source>
</evidence>
<dbReference type="Pfam" id="PF00675">
    <property type="entry name" value="Peptidase_M16"/>
    <property type="match status" value="2"/>
</dbReference>
<dbReference type="Gene3D" id="3.30.830.10">
    <property type="entry name" value="Metalloenzyme, LuxS/M16 peptidase-like"/>
    <property type="match status" value="6"/>
</dbReference>
<feature type="domain" description="Peptidase M16 middle/third" evidence="9">
    <location>
        <begin position="751"/>
        <end position="1039"/>
    </location>
</feature>
<dbReference type="PANTHER" id="PTHR43690">
    <property type="entry name" value="NARDILYSIN"/>
    <property type="match status" value="1"/>
</dbReference>
<feature type="domain" description="Peptidase M16 C-terminal" evidence="8">
    <location>
        <begin position="122"/>
        <end position="301"/>
    </location>
</feature>
<dbReference type="SUPFAM" id="SSF63411">
    <property type="entry name" value="LuxS/MPP-like metallohydrolase"/>
    <property type="match status" value="6"/>
</dbReference>
<gene>
    <name evidence="10" type="ORF">ALC57_12130</name>
</gene>
<keyword evidence="5" id="KW-0862">Zinc</keyword>
<evidence type="ECO:0000259" key="8">
    <source>
        <dbReference type="Pfam" id="PF05193"/>
    </source>
</evidence>
<evidence type="ECO:0000256" key="5">
    <source>
        <dbReference type="ARBA" id="ARBA00022833"/>
    </source>
</evidence>
<evidence type="ECO:0000256" key="1">
    <source>
        <dbReference type="ARBA" id="ARBA00007261"/>
    </source>
</evidence>